<dbReference type="Pfam" id="PF13302">
    <property type="entry name" value="Acetyltransf_3"/>
    <property type="match status" value="1"/>
</dbReference>
<dbReference type="Gene3D" id="3.40.630.30">
    <property type="match status" value="1"/>
</dbReference>
<dbReference type="KEGG" id="lsw:GTO87_08870"/>
<sequence>MQVTLRPLTKQDALAFWELAFADSNAEWRQWDGPYFNDHYPSREEWLAGAAQRYLNNPLRQVIWVDGQMVGSVSARYEDGDLKRWLDVGITVYTSTQWGQGIGRIALSLWVDKLFAQIDLPHIGLTTWSGNIRMMRLAERLGMQQEARIRQVRYWQGRYYDSVKYGILRSEWKTNGRI</sequence>
<protein>
    <submittedName>
        <fullName evidence="2">GNAT family N-acetyltransferase</fullName>
    </submittedName>
</protein>
<dbReference type="RefSeq" id="WP_009551476.1">
    <property type="nucleotide sequence ID" value="NZ_CAUWBC010000025.1"/>
</dbReference>
<feature type="domain" description="N-acetyltransferase" evidence="1">
    <location>
        <begin position="3"/>
        <end position="166"/>
    </location>
</feature>
<reference evidence="2 3" key="1">
    <citation type="submission" date="2020-01" db="EMBL/GenBank/DDBJ databases">
        <title>Complete and circular genome sequences of six lactobacillus isolates from horses.</title>
        <authorList>
            <person name="Hassan H.M."/>
        </authorList>
    </citation>
    <scope>NUCLEOTIDE SEQUENCE [LARGE SCALE GENOMIC DNA]</scope>
    <source>
        <strain evidence="2 3">1A</strain>
    </source>
</reference>
<gene>
    <name evidence="2" type="ORF">GTO87_08870</name>
</gene>
<proteinExistence type="predicted"/>
<dbReference type="AlphaFoldDB" id="A0A7H9EN99"/>
<dbReference type="PANTHER" id="PTHR43415:SF4">
    <property type="entry name" value="N-ACETYLTRANSFERASE DOMAIN-CONTAINING PROTEIN"/>
    <property type="match status" value="1"/>
</dbReference>
<dbReference type="InterPro" id="IPR016181">
    <property type="entry name" value="Acyl_CoA_acyltransferase"/>
</dbReference>
<dbReference type="Proteomes" id="UP000510886">
    <property type="component" value="Chromosome"/>
</dbReference>
<name>A0A7H9EN99_9LACO</name>
<dbReference type="GO" id="GO:0016747">
    <property type="term" value="F:acyltransferase activity, transferring groups other than amino-acyl groups"/>
    <property type="evidence" value="ECO:0007669"/>
    <property type="project" value="InterPro"/>
</dbReference>
<accession>A0A7H9EN99</accession>
<evidence type="ECO:0000313" key="3">
    <source>
        <dbReference type="Proteomes" id="UP000510886"/>
    </source>
</evidence>
<organism evidence="2 3">
    <name type="scientific">Ligilactobacillus saerimneri</name>
    <dbReference type="NCBI Taxonomy" id="228229"/>
    <lineage>
        <taxon>Bacteria</taxon>
        <taxon>Bacillati</taxon>
        <taxon>Bacillota</taxon>
        <taxon>Bacilli</taxon>
        <taxon>Lactobacillales</taxon>
        <taxon>Lactobacillaceae</taxon>
        <taxon>Ligilactobacillus</taxon>
    </lineage>
</organism>
<dbReference type="SUPFAM" id="SSF55729">
    <property type="entry name" value="Acyl-CoA N-acyltransferases (Nat)"/>
    <property type="match status" value="1"/>
</dbReference>
<dbReference type="PROSITE" id="PS51186">
    <property type="entry name" value="GNAT"/>
    <property type="match status" value="1"/>
</dbReference>
<dbReference type="PANTHER" id="PTHR43415">
    <property type="entry name" value="SPERMIDINE N(1)-ACETYLTRANSFERASE"/>
    <property type="match status" value="1"/>
</dbReference>
<evidence type="ECO:0000313" key="2">
    <source>
        <dbReference type="EMBL" id="QLL78685.1"/>
    </source>
</evidence>
<dbReference type="EMBL" id="CP047418">
    <property type="protein sequence ID" value="QLL78685.1"/>
    <property type="molecule type" value="Genomic_DNA"/>
</dbReference>
<evidence type="ECO:0000259" key="1">
    <source>
        <dbReference type="PROSITE" id="PS51186"/>
    </source>
</evidence>
<dbReference type="InterPro" id="IPR000182">
    <property type="entry name" value="GNAT_dom"/>
</dbReference>
<keyword evidence="2" id="KW-0808">Transferase</keyword>